<dbReference type="EMBL" id="AP018712">
    <property type="protein sequence ID" value="BBE30837.1"/>
    <property type="molecule type" value="Genomic_DNA"/>
</dbReference>
<evidence type="ECO:0008006" key="4">
    <source>
        <dbReference type="Google" id="ProtNLM"/>
    </source>
</evidence>
<feature type="transmembrane region" description="Helical" evidence="1">
    <location>
        <begin position="32"/>
        <end position="51"/>
    </location>
</feature>
<feature type="transmembrane region" description="Helical" evidence="1">
    <location>
        <begin position="101"/>
        <end position="118"/>
    </location>
</feature>
<dbReference type="RefSeq" id="WP_190615904.1">
    <property type="nucleotide sequence ID" value="NZ_AP018712.1"/>
</dbReference>
<feature type="transmembrane region" description="Helical" evidence="1">
    <location>
        <begin position="63"/>
        <end position="81"/>
    </location>
</feature>
<dbReference type="InterPro" id="IPR007404">
    <property type="entry name" value="YdjM-like"/>
</dbReference>
<dbReference type="Pfam" id="PF04307">
    <property type="entry name" value="YdjM"/>
    <property type="match status" value="1"/>
</dbReference>
<proteinExistence type="predicted"/>
<protein>
    <recommendedName>
        <fullName evidence="4">Metal-dependent hydrolase</fullName>
    </recommendedName>
</protein>
<evidence type="ECO:0000313" key="3">
    <source>
        <dbReference type="Proteomes" id="UP000516361"/>
    </source>
</evidence>
<sequence length="181" mass="21368">MPNFKTHISSGVITFPVFYLLFLYLGKVITGYYFHFNAIQITLGFSLFILGSDFPDVDHQNALINKVFRILLLIFSVYYAFDNKMFFLKYIKLPFLFESTLILILSIVFGIVIGYIFNKTTKHRGIWHSIFMAIFWSILIYFLNYRSFAKVYYSISFLFGDILHLFLDKFFQEGKNGLKLK</sequence>
<evidence type="ECO:0000313" key="2">
    <source>
        <dbReference type="EMBL" id="BBE30837.1"/>
    </source>
</evidence>
<reference evidence="2 3" key="1">
    <citation type="submission" date="2018-06" db="EMBL/GenBank/DDBJ databases">
        <title>Genome sequencing of Oceanotoga sp. sy52.</title>
        <authorList>
            <person name="Mori K."/>
        </authorList>
    </citation>
    <scope>NUCLEOTIDE SEQUENCE [LARGE SCALE GENOMIC DNA]</scope>
    <source>
        <strain evidence="3">sy52</strain>
    </source>
</reference>
<organism evidence="2 3">
    <name type="scientific">Tepiditoga spiralis</name>
    <dbReference type="NCBI Taxonomy" id="2108365"/>
    <lineage>
        <taxon>Bacteria</taxon>
        <taxon>Thermotogati</taxon>
        <taxon>Thermotogota</taxon>
        <taxon>Thermotogae</taxon>
        <taxon>Petrotogales</taxon>
        <taxon>Petrotogaceae</taxon>
        <taxon>Tepiditoga</taxon>
    </lineage>
</organism>
<dbReference type="AlphaFoldDB" id="A0A7G1G7D3"/>
<dbReference type="Proteomes" id="UP000516361">
    <property type="component" value="Chromosome"/>
</dbReference>
<feature type="transmembrane region" description="Helical" evidence="1">
    <location>
        <begin position="125"/>
        <end position="145"/>
    </location>
</feature>
<dbReference type="KEGG" id="ocy:OSSY52_09780"/>
<keyword evidence="1" id="KW-1133">Transmembrane helix</keyword>
<keyword evidence="3" id="KW-1185">Reference proteome</keyword>
<keyword evidence="1" id="KW-0472">Membrane</keyword>
<feature type="transmembrane region" description="Helical" evidence="1">
    <location>
        <begin position="7"/>
        <end position="26"/>
    </location>
</feature>
<accession>A0A7G1G7D3</accession>
<gene>
    <name evidence="2" type="ORF">OSSY52_09780</name>
</gene>
<evidence type="ECO:0000256" key="1">
    <source>
        <dbReference type="SAM" id="Phobius"/>
    </source>
</evidence>
<name>A0A7G1G7D3_9BACT</name>
<dbReference type="InParanoid" id="A0A7G1G7D3"/>
<keyword evidence="1" id="KW-0812">Transmembrane</keyword>